<feature type="region of interest" description="Disordered" evidence="1">
    <location>
        <begin position="48"/>
        <end position="81"/>
    </location>
</feature>
<keyword evidence="3" id="KW-0614">Plasmid</keyword>
<geneLocation type="plasmid" evidence="3">
    <name>unnamed1</name>
</geneLocation>
<feature type="chain" id="PRO_5025628842" evidence="2">
    <location>
        <begin position="22"/>
        <end position="231"/>
    </location>
</feature>
<feature type="compositionally biased region" description="Polar residues" evidence="1">
    <location>
        <begin position="48"/>
        <end position="66"/>
    </location>
</feature>
<evidence type="ECO:0000313" key="4">
    <source>
        <dbReference type="Proteomes" id="UP000309061"/>
    </source>
</evidence>
<evidence type="ECO:0000313" key="3">
    <source>
        <dbReference type="EMBL" id="QGM48286.1"/>
    </source>
</evidence>
<evidence type="ECO:0000256" key="1">
    <source>
        <dbReference type="SAM" id="MobiDB-lite"/>
    </source>
</evidence>
<evidence type="ECO:0000256" key="2">
    <source>
        <dbReference type="SAM" id="SignalP"/>
    </source>
</evidence>
<dbReference type="EMBL" id="CP046053">
    <property type="protein sequence ID" value="QGM48286.1"/>
    <property type="molecule type" value="Genomic_DNA"/>
</dbReference>
<sequence>MRRKAILFALAGVCVGQSARADIPVTDAPRETTEKSISDCMTKARVYKQQTQQPSQGIRQSVNTPGPSGVPSAGSTVVSGTGVTAPSGGQVSGVDFSQVLMVAPGGGQSAGAINLKTVAQTVASLGAVPNALSSNNSNTQAASTMMGVLALTQSAWNQNSTARTNNGALWNQVIQLATVTAQLVNQRGVNMTSGASLLSMGLTFSANTATFIGAQQNADTNAVVVAAPRTK</sequence>
<dbReference type="AlphaFoldDB" id="A0A6B8KIT2"/>
<dbReference type="OrthoDB" id="8023786at2"/>
<dbReference type="Proteomes" id="UP000309061">
    <property type="component" value="Plasmid unnamed1"/>
</dbReference>
<feature type="signal peptide" evidence="2">
    <location>
        <begin position="1"/>
        <end position="21"/>
    </location>
</feature>
<dbReference type="KEGG" id="mhey:H2LOC_021105"/>
<dbReference type="RefSeq" id="WP_136498184.1">
    <property type="nucleotide sequence ID" value="NZ_CP046053.1"/>
</dbReference>
<keyword evidence="4" id="KW-1185">Reference proteome</keyword>
<keyword evidence="2" id="KW-0732">Signal</keyword>
<accession>A0A6B8KIT2</accession>
<gene>
    <name evidence="3" type="ORF">H2LOC_021105</name>
</gene>
<proteinExistence type="predicted"/>
<name>A0A6B8KIT2_9HYPH</name>
<reference evidence="3 4" key="1">
    <citation type="submission" date="2019-11" db="EMBL/GenBank/DDBJ databases">
        <title>The genome sequence of Methylocystis heyeri.</title>
        <authorList>
            <person name="Oshkin I.Y."/>
            <person name="Miroshnikov K."/>
            <person name="Dedysh S.N."/>
        </authorList>
    </citation>
    <scope>NUCLEOTIDE SEQUENCE [LARGE SCALE GENOMIC DNA]</scope>
    <source>
        <strain evidence="3 4">H2</strain>
        <plasmid evidence="3 4">unnamed1</plasmid>
    </source>
</reference>
<organism evidence="3 4">
    <name type="scientific">Methylocystis heyeri</name>
    <dbReference type="NCBI Taxonomy" id="391905"/>
    <lineage>
        <taxon>Bacteria</taxon>
        <taxon>Pseudomonadati</taxon>
        <taxon>Pseudomonadota</taxon>
        <taxon>Alphaproteobacteria</taxon>
        <taxon>Hyphomicrobiales</taxon>
        <taxon>Methylocystaceae</taxon>
        <taxon>Methylocystis</taxon>
    </lineage>
</organism>
<protein>
    <submittedName>
        <fullName evidence="3">Uncharacterized protein</fullName>
    </submittedName>
</protein>